<comment type="caution">
    <text evidence="1">The sequence shown here is derived from an EMBL/GenBank/DDBJ whole genome shotgun (WGS) entry which is preliminary data.</text>
</comment>
<dbReference type="Proteomes" id="UP000075288">
    <property type="component" value="Unassembled WGS sequence"/>
</dbReference>
<name>A0A150JNU6_HEYCO</name>
<dbReference type="EMBL" id="LQYG01000120">
    <property type="protein sequence ID" value="KYC58768.1"/>
    <property type="molecule type" value="Genomic_DNA"/>
</dbReference>
<accession>A0A150JNU6</accession>
<dbReference type="PATRIC" id="fig|1398.26.peg.2475"/>
<evidence type="ECO:0000313" key="2">
    <source>
        <dbReference type="Proteomes" id="UP000075288"/>
    </source>
</evidence>
<proteinExistence type="predicted"/>
<protein>
    <submittedName>
        <fullName evidence="1">Uncharacterized protein</fullName>
    </submittedName>
</protein>
<dbReference type="AlphaFoldDB" id="A0A150JNU6"/>
<evidence type="ECO:0000313" key="1">
    <source>
        <dbReference type="EMBL" id="KYC58768.1"/>
    </source>
</evidence>
<sequence>MQKTVGHHSPAVFHCIGTGPDNHRFSRTHNANTLLNGTHRRKPDLPFLSKAVLAEWDRPLFTMPAQGA</sequence>
<gene>
    <name evidence="1" type="ORF">B4098_2460</name>
</gene>
<organism evidence="1 2">
    <name type="scientific">Heyndrickxia coagulans</name>
    <name type="common">Weizmannia coagulans</name>
    <dbReference type="NCBI Taxonomy" id="1398"/>
    <lineage>
        <taxon>Bacteria</taxon>
        <taxon>Bacillati</taxon>
        <taxon>Bacillota</taxon>
        <taxon>Bacilli</taxon>
        <taxon>Bacillales</taxon>
        <taxon>Bacillaceae</taxon>
        <taxon>Heyndrickxia</taxon>
    </lineage>
</organism>
<reference evidence="1 2" key="1">
    <citation type="submission" date="2016-01" db="EMBL/GenBank/DDBJ databases">
        <title>Genome Sequences of Twelve Sporeforming Bacillus Species Isolated from Foods.</title>
        <authorList>
            <person name="Berendsen E.M."/>
            <person name="Wells-Bennik M.H."/>
            <person name="Krawcyk A.O."/>
            <person name="De Jong A."/>
            <person name="Holsappel S."/>
            <person name="Eijlander R.T."/>
            <person name="Kuipers O.P."/>
        </authorList>
    </citation>
    <scope>NUCLEOTIDE SEQUENCE [LARGE SCALE GENOMIC DNA]</scope>
    <source>
        <strain evidence="1 2">B4098</strain>
    </source>
</reference>